<dbReference type="SMART" id="SM00257">
    <property type="entry name" value="LysM"/>
    <property type="match status" value="1"/>
</dbReference>
<dbReference type="Pfam" id="PF01476">
    <property type="entry name" value="LysM"/>
    <property type="match status" value="1"/>
</dbReference>
<keyword evidence="1" id="KW-0732">Signal</keyword>
<dbReference type="InterPro" id="IPR036779">
    <property type="entry name" value="LysM_dom_sf"/>
</dbReference>
<evidence type="ECO:0000256" key="1">
    <source>
        <dbReference type="SAM" id="SignalP"/>
    </source>
</evidence>
<dbReference type="PANTHER" id="PTHR34700:SF4">
    <property type="entry name" value="PHAGE-LIKE ELEMENT PBSX PROTEIN XKDP"/>
    <property type="match status" value="1"/>
</dbReference>
<organism evidence="3 4">
    <name type="scientific">Echinimonas agarilytica</name>
    <dbReference type="NCBI Taxonomy" id="1215918"/>
    <lineage>
        <taxon>Bacteria</taxon>
        <taxon>Pseudomonadati</taxon>
        <taxon>Pseudomonadota</taxon>
        <taxon>Gammaproteobacteria</taxon>
        <taxon>Alteromonadales</taxon>
        <taxon>Echinimonadaceae</taxon>
        <taxon>Echinimonas</taxon>
    </lineage>
</organism>
<evidence type="ECO:0000313" key="3">
    <source>
        <dbReference type="EMBL" id="MCM2678062.1"/>
    </source>
</evidence>
<proteinExistence type="predicted"/>
<dbReference type="AlphaFoldDB" id="A0AA41W381"/>
<dbReference type="SUPFAM" id="SSF54106">
    <property type="entry name" value="LysM domain"/>
    <property type="match status" value="1"/>
</dbReference>
<dbReference type="CDD" id="cd00118">
    <property type="entry name" value="LysM"/>
    <property type="match status" value="1"/>
</dbReference>
<dbReference type="RefSeq" id="WP_251259381.1">
    <property type="nucleotide sequence ID" value="NZ_JAMQGP010000001.1"/>
</dbReference>
<protein>
    <submittedName>
        <fullName evidence="3">LysM peptidoglycan-binding domain-containing protein</fullName>
    </submittedName>
</protein>
<evidence type="ECO:0000313" key="4">
    <source>
        <dbReference type="Proteomes" id="UP001165393"/>
    </source>
</evidence>
<name>A0AA41W381_9GAMM</name>
<feature type="signal peptide" evidence="1">
    <location>
        <begin position="1"/>
        <end position="20"/>
    </location>
</feature>
<accession>A0AA41W381</accession>
<dbReference type="InterPro" id="IPR052196">
    <property type="entry name" value="Bact_Kbp"/>
</dbReference>
<dbReference type="InterPro" id="IPR018392">
    <property type="entry name" value="LysM"/>
</dbReference>
<evidence type="ECO:0000259" key="2">
    <source>
        <dbReference type="PROSITE" id="PS51782"/>
    </source>
</evidence>
<dbReference type="PANTHER" id="PTHR34700">
    <property type="entry name" value="POTASSIUM BINDING PROTEIN KBP"/>
    <property type="match status" value="1"/>
</dbReference>
<feature type="chain" id="PRO_5041366124" evidence="1">
    <location>
        <begin position="21"/>
        <end position="359"/>
    </location>
</feature>
<dbReference type="EMBL" id="JAMQGP010000001">
    <property type="protein sequence ID" value="MCM2678062.1"/>
    <property type="molecule type" value="Genomic_DNA"/>
</dbReference>
<feature type="domain" description="LysM" evidence="2">
    <location>
        <begin position="33"/>
        <end position="81"/>
    </location>
</feature>
<reference evidence="3 4" key="1">
    <citation type="journal article" date="2013" name="Antonie Van Leeuwenhoek">
        <title>Echinimonas agarilytica gen. nov., sp. nov., a new gammaproteobacterium isolated from the sea urchin Strongylocentrotus intermedius.</title>
        <authorList>
            <person name="Nedashkovskaya O.I."/>
            <person name="Stenkova A.M."/>
            <person name="Zhukova N.V."/>
            <person name="Van Trappen S."/>
            <person name="Lee J.S."/>
            <person name="Kim S.B."/>
        </authorList>
    </citation>
    <scope>NUCLEOTIDE SEQUENCE [LARGE SCALE GENOMIC DNA]</scope>
    <source>
        <strain evidence="3 4">KMM 6351</strain>
    </source>
</reference>
<dbReference type="Proteomes" id="UP001165393">
    <property type="component" value="Unassembled WGS sequence"/>
</dbReference>
<dbReference type="PROSITE" id="PS51782">
    <property type="entry name" value="LYSM"/>
    <property type="match status" value="1"/>
</dbReference>
<dbReference type="Gene3D" id="3.10.350.10">
    <property type="entry name" value="LysM domain"/>
    <property type="match status" value="1"/>
</dbReference>
<gene>
    <name evidence="3" type="ORF">NAF29_00055</name>
</gene>
<keyword evidence="4" id="KW-1185">Reference proteome</keyword>
<sequence length="359" mass="40205">MSRKLSLALGAILSFFIATTAATELKVRADYPEVYIVKKGDTLWDISELFLSTPWLWPQLWQANPQVDNPHLIYPGDRLYLTFVNGQPRLSKKKVIKMSPQVRAEPHLSAIPAIPLSVIEPFLKREQVVSQAQYNAMPYVLGTNDGNTRAYQGQLMYGKGEIENAGRYGIYHAEQELRRFGEPEVLGLRMSLIAVADASQHDDLIALTIIKGNQEIRQGDRIMPLLPAENLSVSYMPQAPVTPIAGHVIATHDNLEYFAAHDVVVIDRGREDGVKPGHTMAVYQLGKGVVDDENAPVYVEDTSHYEKLEGMVINVGKLELPSVPRGHVMVFRTFDKVSYALVMRAQQQLQVFDEVRTAQ</sequence>
<comment type="caution">
    <text evidence="3">The sequence shown here is derived from an EMBL/GenBank/DDBJ whole genome shotgun (WGS) entry which is preliminary data.</text>
</comment>